<dbReference type="OrthoDB" id="9760689at2"/>
<dbReference type="AlphaFoldDB" id="A0A2T7UA63"/>
<dbReference type="Proteomes" id="UP000037507">
    <property type="component" value="Unassembled WGS sequence"/>
</dbReference>
<evidence type="ECO:0000256" key="2">
    <source>
        <dbReference type="ARBA" id="ARBA00022679"/>
    </source>
</evidence>
<dbReference type="EMBL" id="LFYT02000028">
    <property type="protein sequence ID" value="PVE41549.1"/>
    <property type="molecule type" value="Genomic_DNA"/>
</dbReference>
<proteinExistence type="predicted"/>
<accession>A0A2T7UA63</accession>
<dbReference type="InterPro" id="IPR050602">
    <property type="entry name" value="Malonyl-ACP_OMT"/>
</dbReference>
<dbReference type="InterPro" id="IPR029063">
    <property type="entry name" value="SAM-dependent_MTases_sf"/>
</dbReference>
<keyword evidence="4" id="KW-1185">Reference proteome</keyword>
<comment type="caution">
    <text evidence="3">The sequence shown here is derived from an EMBL/GenBank/DDBJ whole genome shotgun (WGS) entry which is preliminary data.</text>
</comment>
<organism evidence="3 4">
    <name type="scientific">Limnohabitans planktonicus II-D5</name>
    <dbReference type="NCBI Taxonomy" id="1293045"/>
    <lineage>
        <taxon>Bacteria</taxon>
        <taxon>Pseudomonadati</taxon>
        <taxon>Pseudomonadota</taxon>
        <taxon>Betaproteobacteria</taxon>
        <taxon>Burkholderiales</taxon>
        <taxon>Comamonadaceae</taxon>
        <taxon>Limnohabitans</taxon>
    </lineage>
</organism>
<protein>
    <submittedName>
        <fullName evidence="3">Biotin synthase</fullName>
    </submittedName>
</protein>
<dbReference type="STRING" id="1293045.H663_06205"/>
<keyword evidence="1" id="KW-0489">Methyltransferase</keyword>
<dbReference type="GO" id="GO:0032259">
    <property type="term" value="P:methylation"/>
    <property type="evidence" value="ECO:0007669"/>
    <property type="project" value="UniProtKB-KW"/>
</dbReference>
<sequence>MSVSDRPPSLDPVAAARWAAFPDPVMASPWLHEEVAARMQERLDFIKLTPAQWVHWEPLRGGMKAHKDLQQRYPNAKDLIQCEHPAQARAVKKSLLRPWWHPLRWWGSQAQVGLPPDGQSQMLWANMHLHTCAHPQKLIEVWYRTLAVDGFLMFSCLGPDTLRELRDAYAQRGWHAPAQEFTDMHDWGDMLVQTGFSEPVMDMERITLTFETPEKLLAELRGLGRNLSVKRFEGLRGRLWYQQLSEVLMTLAKPETGGRLSLTFEIVYGHAIKPPIRMKVTPHTEIGLGQMRQMLRGQSHISDKV</sequence>
<dbReference type="Gene3D" id="3.40.50.150">
    <property type="entry name" value="Vaccinia Virus protein VP39"/>
    <property type="match status" value="1"/>
</dbReference>
<name>A0A2T7UA63_9BURK</name>
<keyword evidence="2" id="KW-0808">Transferase</keyword>
<dbReference type="RefSeq" id="WP_053170923.1">
    <property type="nucleotide sequence ID" value="NZ_LFYT02000028.1"/>
</dbReference>
<dbReference type="PANTHER" id="PTHR13090">
    <property type="entry name" value="ARGININE-HYDROXYLASE NDUFAF5, MITOCHONDRIAL"/>
    <property type="match status" value="1"/>
</dbReference>
<dbReference type="PANTHER" id="PTHR13090:SF1">
    <property type="entry name" value="ARGININE-HYDROXYLASE NDUFAF5, MITOCHONDRIAL"/>
    <property type="match status" value="1"/>
</dbReference>
<dbReference type="SUPFAM" id="SSF53335">
    <property type="entry name" value="S-adenosyl-L-methionine-dependent methyltransferases"/>
    <property type="match status" value="1"/>
</dbReference>
<reference evidence="3" key="1">
    <citation type="submission" date="2017-04" db="EMBL/GenBank/DDBJ databases">
        <title>Unexpected and diverse lifestyles within the genus Limnohabitans.</title>
        <authorList>
            <person name="Kasalicky V."/>
            <person name="Mehrshad M."/>
            <person name="Andrei S.-A."/>
            <person name="Salcher M."/>
            <person name="Kratochvilova H."/>
            <person name="Simek K."/>
            <person name="Ghai R."/>
        </authorList>
    </citation>
    <scope>NUCLEOTIDE SEQUENCE [LARGE SCALE GENOMIC DNA]</scope>
    <source>
        <strain evidence="3">II-D5</strain>
    </source>
</reference>
<dbReference type="GO" id="GO:0008168">
    <property type="term" value="F:methyltransferase activity"/>
    <property type="evidence" value="ECO:0007669"/>
    <property type="project" value="UniProtKB-KW"/>
</dbReference>
<gene>
    <name evidence="3" type="ORF">H663_016870</name>
</gene>
<evidence type="ECO:0000313" key="4">
    <source>
        <dbReference type="Proteomes" id="UP000037507"/>
    </source>
</evidence>
<evidence type="ECO:0000313" key="3">
    <source>
        <dbReference type="EMBL" id="PVE41549.1"/>
    </source>
</evidence>
<evidence type="ECO:0000256" key="1">
    <source>
        <dbReference type="ARBA" id="ARBA00022603"/>
    </source>
</evidence>